<dbReference type="InterPro" id="IPR038287">
    <property type="entry name" value="Cse2_sf"/>
</dbReference>
<sequence>MSTGTPPDDPATARRRQRLAYTAWIEQICRSDPGARTALRSGLRRDIDDVPRMHRLVTRWLPQGRAVSATEQRAYYAVAAMIADRPRSSLGTAAPAPDDDTAHEDTAPAGTDSEKSPGDSDSDGAASQKTTARYGDSLGMAFALAVTTGPGRDREMRESTAEARLNLLTRQSTNGLHRHLPAAVRYLRDLAVPVDWAQLLDDLIAWPAHSGRISRRWLQDYYRLRAADLRAKAEDGDRQELEESGLLHVPGPRAQSPDPSPTTTA</sequence>
<name>A0A3M8F9G7_9ACTN</name>
<organism evidence="2 3">
    <name type="scientific">Streptomyces xinghaiensis</name>
    <dbReference type="NCBI Taxonomy" id="1038928"/>
    <lineage>
        <taxon>Bacteria</taxon>
        <taxon>Bacillati</taxon>
        <taxon>Actinomycetota</taxon>
        <taxon>Actinomycetes</taxon>
        <taxon>Kitasatosporales</taxon>
        <taxon>Streptomycetaceae</taxon>
        <taxon>Streptomyces</taxon>
    </lineage>
</organism>
<proteinExistence type="predicted"/>
<feature type="region of interest" description="Disordered" evidence="1">
    <location>
        <begin position="88"/>
        <end position="128"/>
    </location>
</feature>
<dbReference type="CDD" id="cd09670">
    <property type="entry name" value="Cse2_I-E"/>
    <property type="match status" value="1"/>
</dbReference>
<dbReference type="NCBIfam" id="TIGR02548">
    <property type="entry name" value="casB_cse2"/>
    <property type="match status" value="1"/>
</dbReference>
<evidence type="ECO:0000313" key="3">
    <source>
        <dbReference type="Proteomes" id="UP000028058"/>
    </source>
</evidence>
<protein>
    <submittedName>
        <fullName evidence="2">Type I-E CRISPR-associated protein Cse2/CasB</fullName>
    </submittedName>
</protein>
<feature type="compositionally biased region" description="Basic and acidic residues" evidence="1">
    <location>
        <begin position="232"/>
        <end position="241"/>
    </location>
</feature>
<keyword evidence="3" id="KW-1185">Reference proteome</keyword>
<dbReference type="SMR" id="A0A3M8F9G7"/>
<dbReference type="RefSeq" id="WP_063831837.1">
    <property type="nucleotide sequence ID" value="NZ_CP134822.1"/>
</dbReference>
<dbReference type="InterPro" id="IPR013382">
    <property type="entry name" value="CRISPR-assoc_prot_Cse2"/>
</dbReference>
<dbReference type="EMBL" id="JNAD02000007">
    <property type="protein sequence ID" value="RKM94749.1"/>
    <property type="molecule type" value="Genomic_DNA"/>
</dbReference>
<comment type="caution">
    <text evidence="2">The sequence shown here is derived from an EMBL/GenBank/DDBJ whole genome shotgun (WGS) entry which is preliminary data.</text>
</comment>
<feature type="region of interest" description="Disordered" evidence="1">
    <location>
        <begin position="232"/>
        <end position="265"/>
    </location>
</feature>
<gene>
    <name evidence="2" type="primary">casB</name>
    <name evidence="2" type="ORF">SFRA_015815</name>
</gene>
<evidence type="ECO:0000256" key="1">
    <source>
        <dbReference type="SAM" id="MobiDB-lite"/>
    </source>
</evidence>
<reference evidence="2 3" key="1">
    <citation type="journal article" date="2014" name="Genome Announc.">
        <title>Draft Genome Sequence of Streptomyces fradiae ATCC 19609, a Strain Highly Sensitive to Antibiotics.</title>
        <authorList>
            <person name="Bekker O.B."/>
            <person name="Klimina K.M."/>
            <person name="Vatlin A.A."/>
            <person name="Zakharevich N.V."/>
            <person name="Kasianov A.S."/>
            <person name="Danilenko V.N."/>
        </authorList>
    </citation>
    <scope>NUCLEOTIDE SEQUENCE [LARGE SCALE GENOMIC DNA]</scope>
    <source>
        <strain evidence="2 3">ATCC 19609</strain>
    </source>
</reference>
<dbReference type="Gene3D" id="1.10.520.40">
    <property type="entry name" value="CRISPR-associated protein Cse2"/>
    <property type="match status" value="1"/>
</dbReference>
<dbReference type="Proteomes" id="UP000028058">
    <property type="component" value="Unassembled WGS sequence"/>
</dbReference>
<evidence type="ECO:0000313" key="2">
    <source>
        <dbReference type="EMBL" id="RKM94749.1"/>
    </source>
</evidence>
<dbReference type="Pfam" id="PF09485">
    <property type="entry name" value="CRISPR_Cse2"/>
    <property type="match status" value="1"/>
</dbReference>
<dbReference type="AlphaFoldDB" id="A0A3M8F9G7"/>
<accession>A0A3M8F9G7</accession>
<dbReference type="OrthoDB" id="4195769at2"/>